<dbReference type="SUPFAM" id="SSF51735">
    <property type="entry name" value="NAD(P)-binding Rossmann-fold domains"/>
    <property type="match status" value="1"/>
</dbReference>
<dbReference type="RefSeq" id="WP_263126503.1">
    <property type="nucleotide sequence ID" value="NZ_CP106753.1"/>
</dbReference>
<name>A0ABY6DRS9_9NEIS</name>
<reference evidence="3" key="1">
    <citation type="submission" date="2022-10" db="EMBL/GenBank/DDBJ databases">
        <title>Chitiniphilus purpureus sp. nov., a novel chitin-degrading bacterium isolated from crawfish pond sediment.</title>
        <authorList>
            <person name="Li K."/>
        </authorList>
    </citation>
    <scope>NUCLEOTIDE SEQUENCE</scope>
    <source>
        <strain evidence="3">CD1</strain>
    </source>
</reference>
<dbReference type="PANTHER" id="PTHR46278">
    <property type="entry name" value="DEHYDROGENASE, PUTATIVE-RELATED"/>
    <property type="match status" value="1"/>
</dbReference>
<dbReference type="InterPro" id="IPR012280">
    <property type="entry name" value="Semialdhyde_DH_dimer_dom"/>
</dbReference>
<evidence type="ECO:0000313" key="3">
    <source>
        <dbReference type="EMBL" id="UXY17074.1"/>
    </source>
</evidence>
<protein>
    <submittedName>
        <fullName evidence="3">Asd/ArgC dimerization domain-containing protein</fullName>
    </submittedName>
</protein>
<dbReference type="CDD" id="cd18129">
    <property type="entry name" value="ASADH_C_USG1_like"/>
    <property type="match status" value="1"/>
</dbReference>
<comment type="similarity">
    <text evidence="1">Belongs to the aspartate-semialdehyde dehydrogenase family.</text>
</comment>
<dbReference type="PANTHER" id="PTHR46278:SF2">
    <property type="entry name" value="ASPARTATE-SEMIALDEHYDE DEHYDROGENASE"/>
    <property type="match status" value="1"/>
</dbReference>
<keyword evidence="4" id="KW-1185">Reference proteome</keyword>
<dbReference type="Pfam" id="PF02774">
    <property type="entry name" value="Semialdhyde_dhC"/>
    <property type="match status" value="1"/>
</dbReference>
<dbReference type="EMBL" id="CP106753">
    <property type="protein sequence ID" value="UXY17074.1"/>
    <property type="molecule type" value="Genomic_DNA"/>
</dbReference>
<gene>
    <name evidence="3" type="ORF">N8I74_08715</name>
</gene>
<sequence length="319" mass="32989">MATINLALLGGETALGQALLEVIADSPLRLPMLYPLTLAEEAGMVTFRGEDYPELEAADFDWQAAPVLVNCVPQAGEVLQAAASAGTLVIDLAGERPAGGKLARGQILALPTPFAQQLATVIAPLAELGPLRGVSATGMLSVSTEGPAGVDELSQQTRALFAQTEQASEVYPKRIAYNLLGGMGEPDADGITAEEAAALALLKKLLPADCLLDVTCVRTPHFFGHGASIALHFAAPVAREAVLGALKAAERVFLLQVPGVAGVAASQDAVGGDKVWVSRVRFSEDGRGVTLWSVADNTRLPALAVLQLLTLVAARTAGT</sequence>
<dbReference type="SUPFAM" id="SSF55347">
    <property type="entry name" value="Glyceraldehyde-3-phosphate dehydrogenase-like, C-terminal domain"/>
    <property type="match status" value="1"/>
</dbReference>
<feature type="domain" description="Semialdehyde dehydrogenase dimerisation" evidence="2">
    <location>
        <begin position="123"/>
        <end position="299"/>
    </location>
</feature>
<accession>A0ABY6DRS9</accession>
<dbReference type="InterPro" id="IPR036291">
    <property type="entry name" value="NAD(P)-bd_dom_sf"/>
</dbReference>
<proteinExistence type="inferred from homology"/>
<dbReference type="Proteomes" id="UP001061302">
    <property type="component" value="Chromosome"/>
</dbReference>
<evidence type="ECO:0000313" key="4">
    <source>
        <dbReference type="Proteomes" id="UP001061302"/>
    </source>
</evidence>
<evidence type="ECO:0000259" key="2">
    <source>
        <dbReference type="Pfam" id="PF02774"/>
    </source>
</evidence>
<dbReference type="Gene3D" id="3.30.360.10">
    <property type="entry name" value="Dihydrodipicolinate Reductase, domain 2"/>
    <property type="match status" value="1"/>
</dbReference>
<evidence type="ECO:0000256" key="1">
    <source>
        <dbReference type="ARBA" id="ARBA00010584"/>
    </source>
</evidence>
<organism evidence="3 4">
    <name type="scientific">Chitiniphilus purpureus</name>
    <dbReference type="NCBI Taxonomy" id="2981137"/>
    <lineage>
        <taxon>Bacteria</taxon>
        <taxon>Pseudomonadati</taxon>
        <taxon>Pseudomonadota</taxon>
        <taxon>Betaproteobacteria</taxon>
        <taxon>Neisseriales</taxon>
        <taxon>Chitinibacteraceae</taxon>
        <taxon>Chitiniphilus</taxon>
    </lineage>
</organism>
<dbReference type="PIRSF" id="PIRSF000148">
    <property type="entry name" value="ASA_dh"/>
    <property type="match status" value="1"/>
</dbReference>
<dbReference type="Gene3D" id="3.40.50.720">
    <property type="entry name" value="NAD(P)-binding Rossmann-like Domain"/>
    <property type="match status" value="2"/>
</dbReference>